<dbReference type="Pfam" id="PF05036">
    <property type="entry name" value="SPOR"/>
    <property type="match status" value="1"/>
</dbReference>
<dbReference type="GO" id="GO:0032506">
    <property type="term" value="P:cytokinetic process"/>
    <property type="evidence" value="ECO:0007669"/>
    <property type="project" value="TreeGrafter"/>
</dbReference>
<accession>A0A2S7ELD7</accession>
<feature type="region of interest" description="Disordered" evidence="1">
    <location>
        <begin position="53"/>
        <end position="92"/>
    </location>
</feature>
<dbReference type="Proteomes" id="UP000239939">
    <property type="component" value="Unassembled WGS sequence"/>
</dbReference>
<keyword evidence="2" id="KW-1133">Transmembrane helix</keyword>
<gene>
    <name evidence="4" type="ORF">XpopCFBP1817_15930</name>
</gene>
<feature type="transmembrane region" description="Helical" evidence="2">
    <location>
        <begin position="21"/>
        <end position="42"/>
    </location>
</feature>
<keyword evidence="2" id="KW-0812">Transmembrane</keyword>
<sequence>MAARRGKSQARRNTSNGTPGWVWLVAGAAIAAVIFLAAPNLFKKDGDGFLRVGPRANPDAQPEPVADADVDTPAELPKHSAQPPKPQAKPGDAQTQYDFYTLLPGKEVQMSDAELAASARAEEAARARAALEGKPVAPAPGAAARVAAATPAASVPVPLNETAASAPKPLAETAPARPASTAALTTPAAAAPVNAAPKQAATTAAAPAVTDNTRYILQAGSFGASGEAESTKAKLAMMGLAARVESAEISGKTVYRVRMGPYGSAGELAEAKQKLTGSGLPAIAIKAQ</sequence>
<name>A0A2S7ELD7_9XANT</name>
<dbReference type="PANTHER" id="PTHR38687">
    <property type="entry name" value="CELL DIVISION PROTEIN DEDD-RELATED"/>
    <property type="match status" value="1"/>
</dbReference>
<evidence type="ECO:0000259" key="3">
    <source>
        <dbReference type="PROSITE" id="PS51724"/>
    </source>
</evidence>
<dbReference type="InterPro" id="IPR007730">
    <property type="entry name" value="SPOR-like_dom"/>
</dbReference>
<dbReference type="GO" id="GO:0032153">
    <property type="term" value="C:cell division site"/>
    <property type="evidence" value="ECO:0007669"/>
    <property type="project" value="TreeGrafter"/>
</dbReference>
<dbReference type="Gene3D" id="3.30.70.1070">
    <property type="entry name" value="Sporulation related repeat"/>
    <property type="match status" value="1"/>
</dbReference>
<keyword evidence="5" id="KW-1185">Reference proteome</keyword>
<organism evidence="4 5">
    <name type="scientific">Xanthomonas populi</name>
    <dbReference type="NCBI Taxonomy" id="53414"/>
    <lineage>
        <taxon>Bacteria</taxon>
        <taxon>Pseudomonadati</taxon>
        <taxon>Pseudomonadota</taxon>
        <taxon>Gammaproteobacteria</taxon>
        <taxon>Lysobacterales</taxon>
        <taxon>Lysobacteraceae</taxon>
        <taxon>Xanthomonas</taxon>
    </lineage>
</organism>
<evidence type="ECO:0000256" key="1">
    <source>
        <dbReference type="SAM" id="MobiDB-lite"/>
    </source>
</evidence>
<reference evidence="5" key="1">
    <citation type="submission" date="2016-08" db="EMBL/GenBank/DDBJ databases">
        <authorList>
            <person name="Merda D."/>
            <person name="Briand M."/>
            <person name="Taghouti G."/>
            <person name="Carrere S."/>
            <person name="Gouzy J."/>
            <person name="Portier P."/>
            <person name="Jacques M.-A."/>
            <person name="Fischer-Le Saux M."/>
        </authorList>
    </citation>
    <scope>NUCLEOTIDE SEQUENCE [LARGE SCALE GENOMIC DNA]</scope>
    <source>
        <strain evidence="5">CFBP1817</strain>
    </source>
</reference>
<dbReference type="PROSITE" id="PS51724">
    <property type="entry name" value="SPOR"/>
    <property type="match status" value="1"/>
</dbReference>
<dbReference type="PANTHER" id="PTHR38687:SF1">
    <property type="entry name" value="CELL DIVISION PROTEIN DEDD"/>
    <property type="match status" value="1"/>
</dbReference>
<comment type="caution">
    <text evidence="4">The sequence shown here is derived from an EMBL/GenBank/DDBJ whole genome shotgun (WGS) entry which is preliminary data.</text>
</comment>
<dbReference type="GO" id="GO:0042834">
    <property type="term" value="F:peptidoglycan binding"/>
    <property type="evidence" value="ECO:0007669"/>
    <property type="project" value="InterPro"/>
</dbReference>
<dbReference type="InterPro" id="IPR052521">
    <property type="entry name" value="Cell_div_SPOR-domain"/>
</dbReference>
<dbReference type="GO" id="GO:0030428">
    <property type="term" value="C:cell septum"/>
    <property type="evidence" value="ECO:0007669"/>
    <property type="project" value="TreeGrafter"/>
</dbReference>
<evidence type="ECO:0000313" key="5">
    <source>
        <dbReference type="Proteomes" id="UP000239939"/>
    </source>
</evidence>
<dbReference type="SUPFAM" id="SSF110997">
    <property type="entry name" value="Sporulation related repeat"/>
    <property type="match status" value="1"/>
</dbReference>
<dbReference type="InterPro" id="IPR036680">
    <property type="entry name" value="SPOR-like_sf"/>
</dbReference>
<feature type="domain" description="SPOR" evidence="3">
    <location>
        <begin position="209"/>
        <end position="288"/>
    </location>
</feature>
<evidence type="ECO:0000256" key="2">
    <source>
        <dbReference type="SAM" id="Phobius"/>
    </source>
</evidence>
<protein>
    <submittedName>
        <fullName evidence="4">Sporulation protein</fullName>
    </submittedName>
</protein>
<dbReference type="AlphaFoldDB" id="A0A2S7ELD7"/>
<evidence type="ECO:0000313" key="4">
    <source>
        <dbReference type="EMBL" id="PPU90995.1"/>
    </source>
</evidence>
<dbReference type="RefSeq" id="WP_128417892.1">
    <property type="nucleotide sequence ID" value="NZ_MDEJ01000117.1"/>
</dbReference>
<proteinExistence type="predicted"/>
<dbReference type="EMBL" id="MDEJ01000117">
    <property type="protein sequence ID" value="PPU90995.1"/>
    <property type="molecule type" value="Genomic_DNA"/>
</dbReference>
<keyword evidence="2" id="KW-0472">Membrane</keyword>
<dbReference type="OrthoDB" id="8558195at2"/>